<gene>
    <name evidence="10" type="ORF">BCR42DRAFT_228979</name>
</gene>
<proteinExistence type="inferred from homology"/>
<feature type="compositionally biased region" description="Basic and acidic residues" evidence="8">
    <location>
        <begin position="25"/>
        <end position="40"/>
    </location>
</feature>
<evidence type="ECO:0000256" key="6">
    <source>
        <dbReference type="ARBA" id="ARBA00023242"/>
    </source>
</evidence>
<dbReference type="InterPro" id="IPR051898">
    <property type="entry name" value="Ribosome_Assembly_3"/>
</dbReference>
<evidence type="ECO:0000256" key="4">
    <source>
        <dbReference type="ARBA" id="ARBA00015339"/>
    </source>
</evidence>
<feature type="domain" description="Ribosome-assembly protein 3 C-terminal" evidence="9">
    <location>
        <begin position="158"/>
        <end position="203"/>
    </location>
</feature>
<keyword evidence="6" id="KW-0539">Nucleus</keyword>
<dbReference type="PANTHER" id="PTHR28127:SF1">
    <property type="entry name" value="RIBOSOME ASSEMBLY PROTEIN 3"/>
    <property type="match status" value="1"/>
</dbReference>
<organism evidence="10 11">
    <name type="scientific">Absidia repens</name>
    <dbReference type="NCBI Taxonomy" id="90262"/>
    <lineage>
        <taxon>Eukaryota</taxon>
        <taxon>Fungi</taxon>
        <taxon>Fungi incertae sedis</taxon>
        <taxon>Mucoromycota</taxon>
        <taxon>Mucoromycotina</taxon>
        <taxon>Mucoromycetes</taxon>
        <taxon>Mucorales</taxon>
        <taxon>Cunninghamellaceae</taxon>
        <taxon>Absidia</taxon>
    </lineage>
</organism>
<dbReference type="PANTHER" id="PTHR28127">
    <property type="entry name" value="RIBOSOME ASSEMBLY PROTEIN 3"/>
    <property type="match status" value="1"/>
</dbReference>
<feature type="compositionally biased region" description="Polar residues" evidence="8">
    <location>
        <begin position="124"/>
        <end position="134"/>
    </location>
</feature>
<evidence type="ECO:0000256" key="7">
    <source>
        <dbReference type="ARBA" id="ARBA00023274"/>
    </source>
</evidence>
<dbReference type="InterPro" id="IPR028217">
    <property type="entry name" value="Rsa3_C"/>
</dbReference>
<feature type="compositionally biased region" description="Low complexity" evidence="8">
    <location>
        <begin position="135"/>
        <end position="150"/>
    </location>
</feature>
<dbReference type="GO" id="GO:0030687">
    <property type="term" value="C:preribosome, large subunit precursor"/>
    <property type="evidence" value="ECO:0007669"/>
    <property type="project" value="TreeGrafter"/>
</dbReference>
<evidence type="ECO:0000256" key="1">
    <source>
        <dbReference type="ARBA" id="ARBA00003035"/>
    </source>
</evidence>
<keyword evidence="7" id="KW-0687">Ribonucleoprotein</keyword>
<reference evidence="10 11" key="1">
    <citation type="submission" date="2016-07" db="EMBL/GenBank/DDBJ databases">
        <title>Pervasive Adenine N6-methylation of Active Genes in Fungi.</title>
        <authorList>
            <consortium name="DOE Joint Genome Institute"/>
            <person name="Mondo S.J."/>
            <person name="Dannebaum R.O."/>
            <person name="Kuo R.C."/>
            <person name="Labutti K."/>
            <person name="Haridas S."/>
            <person name="Kuo A."/>
            <person name="Salamov A."/>
            <person name="Ahrendt S.R."/>
            <person name="Lipzen A."/>
            <person name="Sullivan W."/>
            <person name="Andreopoulos W.B."/>
            <person name="Clum A."/>
            <person name="Lindquist E."/>
            <person name="Daum C."/>
            <person name="Ramamoorthy G.K."/>
            <person name="Gryganskyi A."/>
            <person name="Culley D."/>
            <person name="Magnuson J.K."/>
            <person name="James T.Y."/>
            <person name="O'Malley M.A."/>
            <person name="Stajich J.E."/>
            <person name="Spatafora J.W."/>
            <person name="Visel A."/>
            <person name="Grigoriev I.V."/>
        </authorList>
    </citation>
    <scope>NUCLEOTIDE SEQUENCE [LARGE SCALE GENOMIC DNA]</scope>
    <source>
        <strain evidence="10 11">NRRL 1336</strain>
    </source>
</reference>
<keyword evidence="5" id="KW-0690">Ribosome biogenesis</keyword>
<evidence type="ECO:0000259" key="9">
    <source>
        <dbReference type="Pfam" id="PF14615"/>
    </source>
</evidence>
<protein>
    <recommendedName>
        <fullName evidence="4">Ribosome assembly protein 3</fullName>
    </recommendedName>
</protein>
<evidence type="ECO:0000256" key="8">
    <source>
        <dbReference type="SAM" id="MobiDB-lite"/>
    </source>
</evidence>
<evidence type="ECO:0000313" key="11">
    <source>
        <dbReference type="Proteomes" id="UP000193560"/>
    </source>
</evidence>
<evidence type="ECO:0000256" key="5">
    <source>
        <dbReference type="ARBA" id="ARBA00022517"/>
    </source>
</evidence>
<comment type="function">
    <text evidence="1">Required for efficient biogenesis of the 60S ribosomal subunit.</text>
</comment>
<comment type="similarity">
    <text evidence="3">Belongs to the RSA3 family.</text>
</comment>
<dbReference type="AlphaFoldDB" id="A0A1X2ILB6"/>
<dbReference type="Pfam" id="PF14615">
    <property type="entry name" value="Rsa3"/>
    <property type="match status" value="1"/>
</dbReference>
<accession>A0A1X2ILB6</accession>
<sequence>MTQSSSKKRQASNTPKNTHKQNKKSKLEDHAIDDTKKGGLFDDLDEEMDPNVLDSVMQQLDDEDDDNDDNSADSSDDMDLNNDRQSDDDDSYSINSSDIPEVDPVSHLLQENGDQSFSEDNDDMSVQSESQPDQSSSSTAAAAASTPSTTKHNLSGKFRDHYMGQMTLAFGSDLDTIRQEPGFTGARLNVLIDSLESGITIFSDLEKNIILASANDS</sequence>
<evidence type="ECO:0000256" key="3">
    <source>
        <dbReference type="ARBA" id="ARBA00006256"/>
    </source>
</evidence>
<feature type="compositionally biased region" description="Acidic residues" evidence="8">
    <location>
        <begin position="60"/>
        <end position="91"/>
    </location>
</feature>
<dbReference type="GO" id="GO:0005730">
    <property type="term" value="C:nucleolus"/>
    <property type="evidence" value="ECO:0007669"/>
    <property type="project" value="UniProtKB-SubCell"/>
</dbReference>
<dbReference type="Proteomes" id="UP000193560">
    <property type="component" value="Unassembled WGS sequence"/>
</dbReference>
<keyword evidence="11" id="KW-1185">Reference proteome</keyword>
<comment type="caution">
    <text evidence="10">The sequence shown here is derived from an EMBL/GenBank/DDBJ whole genome shotgun (WGS) entry which is preliminary data.</text>
</comment>
<dbReference type="STRING" id="90262.A0A1X2ILB6"/>
<evidence type="ECO:0000256" key="2">
    <source>
        <dbReference type="ARBA" id="ARBA00004604"/>
    </source>
</evidence>
<name>A0A1X2ILB6_9FUNG</name>
<dbReference type="OrthoDB" id="69550at2759"/>
<feature type="region of interest" description="Disordered" evidence="8">
    <location>
        <begin position="1"/>
        <end position="156"/>
    </location>
</feature>
<dbReference type="GO" id="GO:0000027">
    <property type="term" value="P:ribosomal large subunit assembly"/>
    <property type="evidence" value="ECO:0007669"/>
    <property type="project" value="TreeGrafter"/>
</dbReference>
<evidence type="ECO:0000313" key="10">
    <source>
        <dbReference type="EMBL" id="ORZ18547.1"/>
    </source>
</evidence>
<feature type="compositionally biased region" description="Basic residues" evidence="8">
    <location>
        <begin position="1"/>
        <end position="10"/>
    </location>
</feature>
<dbReference type="EMBL" id="MCGE01000008">
    <property type="protein sequence ID" value="ORZ18547.1"/>
    <property type="molecule type" value="Genomic_DNA"/>
</dbReference>
<comment type="subcellular location">
    <subcellularLocation>
        <location evidence="2">Nucleus</location>
        <location evidence="2">Nucleolus</location>
    </subcellularLocation>
</comment>